<dbReference type="EMBL" id="VSSQ01001301">
    <property type="protein sequence ID" value="MPM07118.1"/>
    <property type="molecule type" value="Genomic_DNA"/>
</dbReference>
<keyword evidence="1" id="KW-1133">Transmembrane helix</keyword>
<sequence length="144" mass="17088">MENSNDLWINLITIFGSLLVVALSYWFTNLQKRQAEWRELKIKHYDALLSAISDLVHTKNEDDFSEMGKAFNSLSLVAKPDVINTLIDFVDWRKDNDHNLLTKEFEEKQNEILTRLLLCVRKDLHIKSDNFRYKLIRVHLKKIK</sequence>
<organism evidence="2">
    <name type="scientific">bioreactor metagenome</name>
    <dbReference type="NCBI Taxonomy" id="1076179"/>
    <lineage>
        <taxon>unclassified sequences</taxon>
        <taxon>metagenomes</taxon>
        <taxon>ecological metagenomes</taxon>
    </lineage>
</organism>
<dbReference type="AlphaFoldDB" id="A0A644WUF1"/>
<gene>
    <name evidence="2" type="ORF">SDC9_53424</name>
</gene>
<feature type="transmembrane region" description="Helical" evidence="1">
    <location>
        <begin position="7"/>
        <end position="28"/>
    </location>
</feature>
<comment type="caution">
    <text evidence="2">The sequence shown here is derived from an EMBL/GenBank/DDBJ whole genome shotgun (WGS) entry which is preliminary data.</text>
</comment>
<accession>A0A644WUF1</accession>
<keyword evidence="1" id="KW-0472">Membrane</keyword>
<protein>
    <submittedName>
        <fullName evidence="2">Uncharacterized protein</fullName>
    </submittedName>
</protein>
<reference evidence="2" key="1">
    <citation type="submission" date="2019-08" db="EMBL/GenBank/DDBJ databases">
        <authorList>
            <person name="Kucharzyk K."/>
            <person name="Murdoch R.W."/>
            <person name="Higgins S."/>
            <person name="Loffler F."/>
        </authorList>
    </citation>
    <scope>NUCLEOTIDE SEQUENCE</scope>
</reference>
<keyword evidence="1" id="KW-0812">Transmembrane</keyword>
<proteinExistence type="predicted"/>
<name>A0A644WUF1_9ZZZZ</name>
<evidence type="ECO:0000256" key="1">
    <source>
        <dbReference type="SAM" id="Phobius"/>
    </source>
</evidence>
<evidence type="ECO:0000313" key="2">
    <source>
        <dbReference type="EMBL" id="MPM07118.1"/>
    </source>
</evidence>